<keyword evidence="2" id="KW-0012">Acyltransferase</keyword>
<dbReference type="AlphaFoldDB" id="A0A4U1IVQ9"/>
<keyword evidence="1 4" id="KW-0808">Transferase</keyword>
<evidence type="ECO:0000256" key="1">
    <source>
        <dbReference type="ARBA" id="ARBA00022679"/>
    </source>
</evidence>
<feature type="domain" description="N-acetyltransferase" evidence="3">
    <location>
        <begin position="200"/>
        <end position="346"/>
    </location>
</feature>
<dbReference type="Pfam" id="PF00583">
    <property type="entry name" value="Acetyltransf_1"/>
    <property type="match status" value="2"/>
</dbReference>
<dbReference type="GO" id="GO:0016747">
    <property type="term" value="F:acyltransferase activity, transferring groups other than amino-acyl groups"/>
    <property type="evidence" value="ECO:0007669"/>
    <property type="project" value="InterPro"/>
</dbReference>
<organism evidence="4 5">
    <name type="scientific">Polyangium fumosum</name>
    <dbReference type="NCBI Taxonomy" id="889272"/>
    <lineage>
        <taxon>Bacteria</taxon>
        <taxon>Pseudomonadati</taxon>
        <taxon>Myxococcota</taxon>
        <taxon>Polyangia</taxon>
        <taxon>Polyangiales</taxon>
        <taxon>Polyangiaceae</taxon>
        <taxon>Polyangium</taxon>
    </lineage>
</organism>
<reference evidence="4 5" key="1">
    <citation type="submission" date="2019-04" db="EMBL/GenBank/DDBJ databases">
        <authorList>
            <person name="Li Y."/>
            <person name="Wang J."/>
        </authorList>
    </citation>
    <scope>NUCLEOTIDE SEQUENCE [LARGE SCALE GENOMIC DNA]</scope>
    <source>
        <strain evidence="4 5">DSM 14668</strain>
    </source>
</reference>
<dbReference type="EMBL" id="SSMQ01000066">
    <property type="protein sequence ID" value="TKC98588.1"/>
    <property type="molecule type" value="Genomic_DNA"/>
</dbReference>
<dbReference type="InterPro" id="IPR016181">
    <property type="entry name" value="Acyl_CoA_acyltransferase"/>
</dbReference>
<dbReference type="PANTHER" id="PTHR43877">
    <property type="entry name" value="AMINOALKYLPHOSPHONATE N-ACETYLTRANSFERASE-RELATED-RELATED"/>
    <property type="match status" value="1"/>
</dbReference>
<dbReference type="InterPro" id="IPR050832">
    <property type="entry name" value="Bact_Acetyltransf"/>
</dbReference>
<evidence type="ECO:0000313" key="4">
    <source>
        <dbReference type="EMBL" id="TKC98588.1"/>
    </source>
</evidence>
<comment type="caution">
    <text evidence="4">The sequence shown here is derived from an EMBL/GenBank/DDBJ whole genome shotgun (WGS) entry which is preliminary data.</text>
</comment>
<dbReference type="InterPro" id="IPR000182">
    <property type="entry name" value="GNAT_dom"/>
</dbReference>
<dbReference type="Gene3D" id="3.40.630.30">
    <property type="match status" value="1"/>
</dbReference>
<dbReference type="SUPFAM" id="SSF55729">
    <property type="entry name" value="Acyl-CoA N-acyltransferases (Nat)"/>
    <property type="match status" value="2"/>
</dbReference>
<accession>A0A4U1IVQ9</accession>
<evidence type="ECO:0000256" key="2">
    <source>
        <dbReference type="ARBA" id="ARBA00023315"/>
    </source>
</evidence>
<dbReference type="PROSITE" id="PS51186">
    <property type="entry name" value="GNAT"/>
    <property type="match status" value="2"/>
</dbReference>
<evidence type="ECO:0000259" key="3">
    <source>
        <dbReference type="PROSITE" id="PS51186"/>
    </source>
</evidence>
<dbReference type="CDD" id="cd04301">
    <property type="entry name" value="NAT_SF"/>
    <property type="match status" value="2"/>
</dbReference>
<protein>
    <submittedName>
        <fullName evidence="4">GNAT family N-acetyltransferase</fullName>
    </submittedName>
</protein>
<evidence type="ECO:0000313" key="5">
    <source>
        <dbReference type="Proteomes" id="UP000309215"/>
    </source>
</evidence>
<keyword evidence="5" id="KW-1185">Reference proteome</keyword>
<dbReference type="OrthoDB" id="3376052at2"/>
<proteinExistence type="predicted"/>
<dbReference type="Proteomes" id="UP000309215">
    <property type="component" value="Unassembled WGS sequence"/>
</dbReference>
<name>A0A4U1IVQ9_9BACT</name>
<feature type="domain" description="N-acetyltransferase" evidence="3">
    <location>
        <begin position="45"/>
        <end position="194"/>
    </location>
</feature>
<gene>
    <name evidence="4" type="ORF">E8A74_40680</name>
</gene>
<sequence length="346" mass="38149">MALQRGPASAYYDRKAGRALLHRARGSGQSISRVLCPRHKGNTTMKIELIEDDAALHDWVDVVNTADVWGIPSFEDARYLRGLDAARRDYVLRLDGQAVGAAFVRPPGGGSQEPCGVASIWVRPGHRRRGVGSAMHRELSEHARRLGLHELEIEAQESLADACAYLERRGYKEVGRHAELVLELDSVAMPEIRPPAGITIVTRAERPDLLPDMYRVALEAIPDMPVDDADEVGSFEEWLATDMDRPIHTHDLTFIALHGEEAVGYAVLQRGRDGVAFHSLTGVRRAWRGRGIASALKRAQVAGAKQAGFRRLVTENIVGNAPIRHLNELMGYKPYAGAIIFRGPLL</sequence>